<keyword evidence="6" id="KW-0175">Coiled coil</keyword>
<evidence type="ECO:0000256" key="5">
    <source>
        <dbReference type="ARBA" id="ARBA00023242"/>
    </source>
</evidence>
<dbReference type="InterPro" id="IPR019474">
    <property type="entry name" value="Ub_conjug_fac_E4_core"/>
</dbReference>
<dbReference type="InterPro" id="IPR045132">
    <property type="entry name" value="UBE4"/>
</dbReference>
<feature type="compositionally biased region" description="Polar residues" evidence="7">
    <location>
        <begin position="43"/>
        <end position="68"/>
    </location>
</feature>
<dbReference type="Proteomes" id="UP000789508">
    <property type="component" value="Unassembled WGS sequence"/>
</dbReference>
<name>A0A9N9F1U0_9GLOM</name>
<feature type="non-terminal residue" evidence="9">
    <location>
        <position position="1015"/>
    </location>
</feature>
<feature type="domain" description="Ubiquitin conjugation factor E4 core" evidence="8">
    <location>
        <begin position="370"/>
        <end position="994"/>
    </location>
</feature>
<evidence type="ECO:0000256" key="6">
    <source>
        <dbReference type="SAM" id="Coils"/>
    </source>
</evidence>
<protein>
    <submittedName>
        <fullName evidence="9">13438_t:CDS:1</fullName>
    </submittedName>
</protein>
<dbReference type="GO" id="GO:0000151">
    <property type="term" value="C:ubiquitin ligase complex"/>
    <property type="evidence" value="ECO:0007669"/>
    <property type="project" value="InterPro"/>
</dbReference>
<keyword evidence="5" id="KW-0539">Nucleus</keyword>
<evidence type="ECO:0000256" key="1">
    <source>
        <dbReference type="ARBA" id="ARBA00004123"/>
    </source>
</evidence>
<organism evidence="9 10">
    <name type="scientific">Ambispora leptoticha</name>
    <dbReference type="NCBI Taxonomy" id="144679"/>
    <lineage>
        <taxon>Eukaryota</taxon>
        <taxon>Fungi</taxon>
        <taxon>Fungi incertae sedis</taxon>
        <taxon>Mucoromycota</taxon>
        <taxon>Glomeromycotina</taxon>
        <taxon>Glomeromycetes</taxon>
        <taxon>Archaeosporales</taxon>
        <taxon>Ambisporaceae</taxon>
        <taxon>Ambispora</taxon>
    </lineage>
</organism>
<reference evidence="9" key="1">
    <citation type="submission" date="2021-06" db="EMBL/GenBank/DDBJ databases">
        <authorList>
            <person name="Kallberg Y."/>
            <person name="Tangrot J."/>
            <person name="Rosling A."/>
        </authorList>
    </citation>
    <scope>NUCLEOTIDE SEQUENCE</scope>
    <source>
        <strain evidence="9">FL130A</strain>
    </source>
</reference>
<dbReference type="GO" id="GO:0005737">
    <property type="term" value="C:cytoplasm"/>
    <property type="evidence" value="ECO:0007669"/>
    <property type="project" value="TreeGrafter"/>
</dbReference>
<dbReference type="PANTHER" id="PTHR13931">
    <property type="entry name" value="UBIQUITINATION FACTOR E4"/>
    <property type="match status" value="1"/>
</dbReference>
<comment type="subcellular location">
    <subcellularLocation>
        <location evidence="1">Nucleus</location>
    </subcellularLocation>
</comment>
<feature type="compositionally biased region" description="Polar residues" evidence="7">
    <location>
        <begin position="1"/>
        <end position="16"/>
    </location>
</feature>
<dbReference type="GO" id="GO:0006511">
    <property type="term" value="P:ubiquitin-dependent protein catabolic process"/>
    <property type="evidence" value="ECO:0007669"/>
    <property type="project" value="InterPro"/>
</dbReference>
<evidence type="ECO:0000313" key="10">
    <source>
        <dbReference type="Proteomes" id="UP000789508"/>
    </source>
</evidence>
<evidence type="ECO:0000256" key="4">
    <source>
        <dbReference type="ARBA" id="ARBA00022786"/>
    </source>
</evidence>
<feature type="compositionally biased region" description="Polar residues" evidence="7">
    <location>
        <begin position="75"/>
        <end position="84"/>
    </location>
</feature>
<keyword evidence="4" id="KW-0833">Ubl conjugation pathway</keyword>
<evidence type="ECO:0000256" key="2">
    <source>
        <dbReference type="ARBA" id="ARBA00004906"/>
    </source>
</evidence>
<dbReference type="GO" id="GO:0005634">
    <property type="term" value="C:nucleus"/>
    <property type="evidence" value="ECO:0007669"/>
    <property type="project" value="UniProtKB-SubCell"/>
</dbReference>
<dbReference type="AlphaFoldDB" id="A0A9N9F1U0"/>
<gene>
    <name evidence="9" type="ORF">ALEPTO_LOCUS3634</name>
</gene>
<keyword evidence="3" id="KW-0808">Transferase</keyword>
<feature type="region of interest" description="Disordered" evidence="7">
    <location>
        <begin position="1"/>
        <end position="85"/>
    </location>
</feature>
<evidence type="ECO:0000313" key="9">
    <source>
        <dbReference type="EMBL" id="CAG8504078.1"/>
    </source>
</evidence>
<dbReference type="GO" id="GO:0034450">
    <property type="term" value="F:ubiquitin-ubiquitin ligase activity"/>
    <property type="evidence" value="ECO:0007669"/>
    <property type="project" value="InterPro"/>
</dbReference>
<dbReference type="OrthoDB" id="20295at2759"/>
<sequence length="1015" mass="116676">MEEDQTQITSEASQATPKVKTLPSQADAEKIRLKRLAKLQPKAESQNDLAGPSTSIPKPAISQKTVTSLPPAKHISSTNSSPSFNKIKESEEVMSKPVTPTSKPQMPVKSFEDWQNDAISKVLQITLDKSAAEKSSKQLIYLNSLAAELKEEEPENASRPFKLSLELIDRALVSRLSIDPQAMSDDNDTLLAISSLPKIPVFDYLLECWKRAGEIKRNLISRAKLLDPKVLNQRVAIMDKIKELTVSYSGLVLQMPDMFPQVETSSALGPQLLVPRLLAEPDTNEGLPTDFLREFIIRFEQDGFEEIFVPALLGLGTHIRSQNILGDFRAPLRTLTSLTEIKQFASILPTLETWNPPNLPARALEVASFMGPFCRLSAFPTEEQAIVDAYFSNPRQRQQRELDSAILNIRMTLKGIQDTLFQIFNNIVRSTSPNAREAVLNYWATVIKVNEKRAQMQVDPMIVGTDGFLLNMTVILLKFANPFMDLNYSKIDRIDVDYFRKSHRIDISQETKINASQQESDEFYKDQPESGINFISEIFFITIAMHHYGLLNILNKYNNFARDLSEFQKQYDRAMAEHARMASSSTNMLSEAMLERMKKQLEKMMSHKLAYEAQVLDQYLLSQSLQFYNLLMTWIVRIVDPKGKHPHEMIQLPLPPTPPQQFAMLPEYFIEDITEFFLFISRWDPMVIVQNSRNELLTFIITFLRSSSYIKNPYLKAKLVEILFYFTLPFRGEPEGGLGALLNTHSLSLEHLMPALMSFYVGMHSQFYDKFNIRYNISQIFKTIWYNPDHREKLRQESRNTVSFVRFANLLMNDATYLLDESLSKLAEIHSIQLEMKNTVEWESRTQQNRQEREGLLRSLERQATSYMTLGDETVKMLKSMTEEVVEPFLTPEIVDRLAAMLDYNLTTLVGPKSTELRVENPDKYRFRPRDLLSDILDIFLNLCERREFIQAVARDGRSYRKELFSKAAAIMLKISRKSEVDIKKLELFVNRVEETIKLEAEDEEELGDVPDEFL</sequence>
<accession>A0A9N9F1U0</accession>
<dbReference type="Pfam" id="PF10408">
    <property type="entry name" value="Ufd2P_core"/>
    <property type="match status" value="1"/>
</dbReference>
<evidence type="ECO:0000256" key="7">
    <source>
        <dbReference type="SAM" id="MobiDB-lite"/>
    </source>
</evidence>
<keyword evidence="10" id="KW-1185">Reference proteome</keyword>
<comment type="pathway">
    <text evidence="2">Protein modification; protein ubiquitination.</text>
</comment>
<feature type="non-terminal residue" evidence="9">
    <location>
        <position position="1"/>
    </location>
</feature>
<comment type="caution">
    <text evidence="9">The sequence shown here is derived from an EMBL/GenBank/DDBJ whole genome shotgun (WGS) entry which is preliminary data.</text>
</comment>
<feature type="coiled-coil region" evidence="6">
    <location>
        <begin position="557"/>
        <end position="614"/>
    </location>
</feature>
<proteinExistence type="predicted"/>
<dbReference type="EMBL" id="CAJVPS010000704">
    <property type="protein sequence ID" value="CAG8504078.1"/>
    <property type="molecule type" value="Genomic_DNA"/>
</dbReference>
<dbReference type="PANTHER" id="PTHR13931:SF2">
    <property type="entry name" value="UBIQUITIN CONJUGATION FACTOR E4 B"/>
    <property type="match status" value="1"/>
</dbReference>
<evidence type="ECO:0000259" key="8">
    <source>
        <dbReference type="Pfam" id="PF10408"/>
    </source>
</evidence>
<dbReference type="GO" id="GO:0000209">
    <property type="term" value="P:protein polyubiquitination"/>
    <property type="evidence" value="ECO:0007669"/>
    <property type="project" value="TreeGrafter"/>
</dbReference>
<evidence type="ECO:0000256" key="3">
    <source>
        <dbReference type="ARBA" id="ARBA00022679"/>
    </source>
</evidence>
<dbReference type="GO" id="GO:0036503">
    <property type="term" value="P:ERAD pathway"/>
    <property type="evidence" value="ECO:0007669"/>
    <property type="project" value="InterPro"/>
</dbReference>